<protein>
    <submittedName>
        <fullName evidence="1">Uncharacterized protein</fullName>
    </submittedName>
</protein>
<reference evidence="1 2" key="1">
    <citation type="submission" date="2013-05" db="EMBL/GenBank/DDBJ databases">
        <title>Complete genome sequence of the lipase-producing bacterium Photobacterium gaetbulicola Gung47.</title>
        <authorList>
            <person name="Kim Y.-O."/>
        </authorList>
    </citation>
    <scope>NUCLEOTIDE SEQUENCE [LARGE SCALE GENOMIC DNA]</scope>
    <source>
        <strain evidence="1 2">Gung47</strain>
    </source>
</reference>
<dbReference type="KEGG" id="pgb:H744_1c1423"/>
<evidence type="ECO:0000313" key="2">
    <source>
        <dbReference type="Proteomes" id="UP000032303"/>
    </source>
</evidence>
<accession>A0A0C5WTS1</accession>
<organism evidence="1 2">
    <name type="scientific">Photobacterium gaetbulicola Gung47</name>
    <dbReference type="NCBI Taxonomy" id="658445"/>
    <lineage>
        <taxon>Bacteria</taxon>
        <taxon>Pseudomonadati</taxon>
        <taxon>Pseudomonadota</taxon>
        <taxon>Gammaproteobacteria</taxon>
        <taxon>Vibrionales</taxon>
        <taxon>Vibrionaceae</taxon>
        <taxon>Photobacterium</taxon>
    </lineage>
</organism>
<sequence>MRSGGPPPLKNTLSYREVLLHQGVIQRRHFPACHMASPIENAELIAHPTGKRQFLLNQQYRQAHFFVQHPDDVANLLHDVGLDTLGRLVQNQQFGIDHQSPADCQLLLLAAGQIAATAVTHLFQHRKQVENKIGHLAIPPGTDRQANFQIFLYRQHWKDLAPLGNITDPPPWPRLSRLGENRLAVKYNVATFGANQPHNALQQSGLAYAVASHQHRALAFGDLHIQIPQCMAFTVELIE</sequence>
<keyword evidence="2" id="KW-1185">Reference proteome</keyword>
<dbReference type="AntiFam" id="ANF00142">
    <property type="entry name" value="Shadow ORF (opposite yadG)"/>
</dbReference>
<name>A0A0C5WTS1_9GAMM</name>
<gene>
    <name evidence="1" type="ORF">H744_1c1423</name>
</gene>
<dbReference type="AntiFam" id="ANF00095">
    <property type="entry name" value="Shadow ORF (opposite ABC transporters)"/>
</dbReference>
<dbReference type="HOGENOM" id="CLU_1160237_0_0_6"/>
<dbReference type="AlphaFoldDB" id="A0A0C5WTS1"/>
<proteinExistence type="predicted"/>
<dbReference type="EMBL" id="CP005973">
    <property type="protein sequence ID" value="AJR06445.1"/>
    <property type="molecule type" value="Genomic_DNA"/>
</dbReference>
<evidence type="ECO:0000313" key="1">
    <source>
        <dbReference type="EMBL" id="AJR06445.1"/>
    </source>
</evidence>
<dbReference type="Proteomes" id="UP000032303">
    <property type="component" value="Chromosome 1"/>
</dbReference>
<dbReference type="STRING" id="658445.H744_1c1423"/>